<keyword evidence="5 11" id="KW-0863">Zinc-finger</keyword>
<dbReference type="SUPFAM" id="SSF90229">
    <property type="entry name" value="CCCH zinc finger"/>
    <property type="match status" value="1"/>
</dbReference>
<feature type="domain" description="C3H1-type" evidence="14">
    <location>
        <begin position="966"/>
        <end position="993"/>
    </location>
</feature>
<dbReference type="SUPFAM" id="SSF56399">
    <property type="entry name" value="ADP-ribosylation"/>
    <property type="match status" value="1"/>
</dbReference>
<evidence type="ECO:0000256" key="9">
    <source>
        <dbReference type="ARBA" id="ARBA00023136"/>
    </source>
</evidence>
<dbReference type="SUPFAM" id="SSF54236">
    <property type="entry name" value="Ubiquitin-like"/>
    <property type="match status" value="1"/>
</dbReference>
<feature type="region of interest" description="Disordered" evidence="12">
    <location>
        <begin position="481"/>
        <end position="545"/>
    </location>
</feature>
<evidence type="ECO:0000256" key="8">
    <source>
        <dbReference type="ARBA" id="ARBA00023065"/>
    </source>
</evidence>
<keyword evidence="10" id="KW-0868">Chloride</keyword>
<keyword evidence="4 11" id="KW-0479">Metal-binding</keyword>
<dbReference type="PROSITE" id="PS50103">
    <property type="entry name" value="ZF_C3H1"/>
    <property type="match status" value="1"/>
</dbReference>
<evidence type="ECO:0000256" key="10">
    <source>
        <dbReference type="ARBA" id="ARBA00023214"/>
    </source>
</evidence>
<feature type="compositionally biased region" description="Acidic residues" evidence="12">
    <location>
        <begin position="1165"/>
        <end position="1199"/>
    </location>
</feature>
<evidence type="ECO:0000256" key="11">
    <source>
        <dbReference type="PROSITE-ProRule" id="PRU00723"/>
    </source>
</evidence>
<comment type="subcellular location">
    <subcellularLocation>
        <location evidence="1">Membrane</location>
        <topology evidence="1">Multi-pass membrane protein</topology>
    </subcellularLocation>
</comment>
<dbReference type="CDD" id="cd17039">
    <property type="entry name" value="Ubl_ubiquitin_like"/>
    <property type="match status" value="1"/>
</dbReference>
<dbReference type="Gene3D" id="3.90.228.10">
    <property type="match status" value="1"/>
</dbReference>
<evidence type="ECO:0000313" key="15">
    <source>
        <dbReference type="EMBL" id="CAK9078084.1"/>
    </source>
</evidence>
<reference evidence="15 16" key="1">
    <citation type="submission" date="2024-02" db="EMBL/GenBank/DDBJ databases">
        <authorList>
            <person name="Chen Y."/>
            <person name="Shah S."/>
            <person name="Dougan E. K."/>
            <person name="Thang M."/>
            <person name="Chan C."/>
        </authorList>
    </citation>
    <scope>NUCLEOTIDE SEQUENCE [LARGE SCALE GENOMIC DNA]</scope>
</reference>
<dbReference type="Gene3D" id="1.20.120.1350">
    <property type="entry name" value="Pneumovirus matrix protein 2 (M2), zinc-binding domain"/>
    <property type="match status" value="1"/>
</dbReference>
<dbReference type="SUPFAM" id="SSF54631">
    <property type="entry name" value="CBS-domain pair"/>
    <property type="match status" value="1"/>
</dbReference>
<dbReference type="InterPro" id="IPR014743">
    <property type="entry name" value="Cl-channel_core"/>
</dbReference>
<feature type="transmembrane region" description="Helical" evidence="13">
    <location>
        <begin position="172"/>
        <end position="191"/>
    </location>
</feature>
<evidence type="ECO:0000256" key="12">
    <source>
        <dbReference type="SAM" id="MobiDB-lite"/>
    </source>
</evidence>
<accession>A0ABP0PTA7</accession>
<evidence type="ECO:0000256" key="13">
    <source>
        <dbReference type="SAM" id="Phobius"/>
    </source>
</evidence>
<dbReference type="PANTHER" id="PTHR45711:SF6">
    <property type="entry name" value="CHLORIDE CHANNEL PROTEIN"/>
    <property type="match status" value="1"/>
</dbReference>
<evidence type="ECO:0000256" key="1">
    <source>
        <dbReference type="ARBA" id="ARBA00004141"/>
    </source>
</evidence>
<dbReference type="Gene3D" id="3.10.580.10">
    <property type="entry name" value="CBS-domain"/>
    <property type="match status" value="1"/>
</dbReference>
<dbReference type="InterPro" id="IPR012317">
    <property type="entry name" value="Poly(ADP-ribose)pol_cat_dom"/>
</dbReference>
<keyword evidence="7 13" id="KW-1133">Transmembrane helix</keyword>
<evidence type="ECO:0000256" key="6">
    <source>
        <dbReference type="ARBA" id="ARBA00022833"/>
    </source>
</evidence>
<evidence type="ECO:0000256" key="3">
    <source>
        <dbReference type="ARBA" id="ARBA00022692"/>
    </source>
</evidence>
<dbReference type="Pfam" id="PF00654">
    <property type="entry name" value="Voltage_CLC"/>
    <property type="match status" value="1"/>
</dbReference>
<dbReference type="Pfam" id="PF00644">
    <property type="entry name" value="PARP"/>
    <property type="match status" value="1"/>
</dbReference>
<feature type="transmembrane region" description="Helical" evidence="13">
    <location>
        <begin position="38"/>
        <end position="60"/>
    </location>
</feature>
<dbReference type="Proteomes" id="UP001642484">
    <property type="component" value="Unassembled WGS sequence"/>
</dbReference>
<organism evidence="15 16">
    <name type="scientific">Durusdinium trenchii</name>
    <dbReference type="NCBI Taxonomy" id="1381693"/>
    <lineage>
        <taxon>Eukaryota</taxon>
        <taxon>Sar</taxon>
        <taxon>Alveolata</taxon>
        <taxon>Dinophyceae</taxon>
        <taxon>Suessiales</taxon>
        <taxon>Symbiodiniaceae</taxon>
        <taxon>Durusdinium</taxon>
    </lineage>
</organism>
<sequence length="1401" mass="154848">MAVYTEEEAVAKRGVWKGEIAGAENAKTYTVTLHPSDYAMFALLGAAGGLVGALFNALNIRWCAFKAKASFRKWVGPVQEASFLAFLTLLSSWPLSLTRYLNAQTIHALFDTCSDEPGETVRSRLQAEFGLCTEDGYSNSSGNGLLTSLGFAAAIRFCQTVLTIGTACPAGLFVPSLFIGACLGRCLALGLKALNTGTRLFPHKIDPGVYSMVGAASVLGGVSRMTISLVVIMLELTGGLDYIVPFMISVLLAKAVGDSLNEGIYDLQIVLKGYPFLHEELDVTFTERCCDIMETGLVKLDLNLRPRLQDLRVMVRAFTFRGFPIVDGDFFVGYVRRSQLEDVLARMELVRGQNEVISLDDLLPVVDTTVMRMVPNAPLTQAHQVFKQLGCQRIFLVGSMPGGQQDVLQGIITKKNFLKFLQDGTVLCLGLIQFVKLVLGVYSCASALRFSYEGPQQESTASHIRLGELFSVLDAAAEAGGEQRSGCGGGIRLTSGTRPMARRSRSAPASPDREQRPVLDPRGAEHGANERAETERRPRDEVNGVPGVASAERVPVRTATIDKPDEKPDIPKVSTRSNPSVTDALPEYWYHNKTPASVVFDEMYYTQDKDEKAHAAFDEMFKASYVASATRDRPCPSSSCAKTPGGCPCVQPGADPGLPVAYRTRRVIRVEAADMWRSYVAKRARIRQNRSSEGIDLFDPEPKTQETVMKNQGMFAALDTSVNECYAFHGTFVRYALSIAENDFNIDLAGSSTGTLYGRGAYLGESITKADEYAKDEPGGYYEGVFAVLVCRVTMGKMNVTKNDPAAGDKVKNGEFDSTCGNRLFRELVIYYSDQCYPEYLVLYQRILQSDVEEEINRVLRRKFFMQVPLHWKNVATDLTKTKFRENHELEGGGPGIQHMQCLVNQARIEPKRTLQRCMRLEDAELWQRFVDFKHELQERLGEDGAVSNERGNPLRIDAVEKDLRALMKRPCKFFKAGNCKRADKCKFSHNEFAAALDDMGLAAGRRLPVDEMDRKLHEGFLWLACSTGDEAEEISEGSSKSRPFYEESPFFESLDAALKEVKSQEGTKYAVLCRVLCGVPGDNPEDADDKDCIILQVDDKNRRKVLIKDSRAVYPEYFLELYSPDDTDAAAPDSNEAPVDDPVEVPVAERAASAAEPKQTNEVEHEEDPVERPGEEEDPAAWSGEEEDPKDWTEEEDKEAVRGAEQFWYLSINADDMVFGACMGNFEDAKQVCEDDEDGDFAIIVDQNFTILKRYRGFGECEGQPPDVLEVAGNHWPALTMPEEIQLKLVFANDHNSANISVANNTSVKEVKRLIVQRHWPESPNLIPAEQVERIRLFAAGKELGGKGSEDSKTLKDANILLSKNGPTPVHVMAVEGGPAVESAEKSAAKANSQCFCTLL</sequence>
<evidence type="ECO:0000256" key="4">
    <source>
        <dbReference type="ARBA" id="ARBA00022723"/>
    </source>
</evidence>
<keyword evidence="3 13" id="KW-0812">Transmembrane</keyword>
<protein>
    <recommendedName>
        <fullName evidence="14">C3H1-type domain-containing protein</fullName>
    </recommendedName>
</protein>
<keyword evidence="16" id="KW-1185">Reference proteome</keyword>
<comment type="caution">
    <text evidence="15">The sequence shown here is derived from an EMBL/GenBank/DDBJ whole genome shotgun (WGS) entry which is preliminary data.</text>
</comment>
<keyword evidence="2" id="KW-0813">Transport</keyword>
<keyword evidence="9 13" id="KW-0472">Membrane</keyword>
<feature type="region of interest" description="Disordered" evidence="12">
    <location>
        <begin position="1151"/>
        <end position="1199"/>
    </location>
</feature>
<evidence type="ECO:0000256" key="2">
    <source>
        <dbReference type="ARBA" id="ARBA00022448"/>
    </source>
</evidence>
<proteinExistence type="predicted"/>
<keyword evidence="8" id="KW-0406">Ion transport</keyword>
<dbReference type="Gene3D" id="3.10.20.90">
    <property type="entry name" value="Phosphatidylinositol 3-kinase Catalytic Subunit, Chain A, domain 1"/>
    <property type="match status" value="1"/>
</dbReference>
<dbReference type="InterPro" id="IPR000571">
    <property type="entry name" value="Znf_CCCH"/>
</dbReference>
<dbReference type="SUPFAM" id="SSF81340">
    <property type="entry name" value="Clc chloride channel"/>
    <property type="match status" value="1"/>
</dbReference>
<dbReference type="InterPro" id="IPR046342">
    <property type="entry name" value="CBS_dom_sf"/>
</dbReference>
<evidence type="ECO:0000313" key="16">
    <source>
        <dbReference type="Proteomes" id="UP001642484"/>
    </source>
</evidence>
<evidence type="ECO:0000256" key="5">
    <source>
        <dbReference type="ARBA" id="ARBA00022771"/>
    </source>
</evidence>
<evidence type="ECO:0000259" key="14">
    <source>
        <dbReference type="PROSITE" id="PS50103"/>
    </source>
</evidence>
<dbReference type="InterPro" id="IPR039540">
    <property type="entry name" value="UBL3-like_ubiquitin_dom"/>
</dbReference>
<evidence type="ECO:0000256" key="7">
    <source>
        <dbReference type="ARBA" id="ARBA00022989"/>
    </source>
</evidence>
<dbReference type="PRINTS" id="PR00762">
    <property type="entry name" value="CLCHANNEL"/>
</dbReference>
<dbReference type="EMBL" id="CAXAMN010023495">
    <property type="protein sequence ID" value="CAK9078084.1"/>
    <property type="molecule type" value="Genomic_DNA"/>
</dbReference>
<dbReference type="Pfam" id="PF13881">
    <property type="entry name" value="Rad60-SLD_2"/>
    <property type="match status" value="1"/>
</dbReference>
<dbReference type="PANTHER" id="PTHR45711">
    <property type="entry name" value="CHLORIDE CHANNEL PROTEIN"/>
    <property type="match status" value="1"/>
</dbReference>
<dbReference type="InterPro" id="IPR001807">
    <property type="entry name" value="ClC"/>
</dbReference>
<gene>
    <name evidence="15" type="ORF">CCMP2556_LOCUS38465</name>
</gene>
<feature type="zinc finger region" description="C3H1-type" evidence="11">
    <location>
        <begin position="966"/>
        <end position="993"/>
    </location>
</feature>
<keyword evidence="6 11" id="KW-0862">Zinc</keyword>
<feature type="compositionally biased region" description="Basic and acidic residues" evidence="12">
    <location>
        <begin position="511"/>
        <end position="542"/>
    </location>
</feature>
<dbReference type="InterPro" id="IPR029071">
    <property type="entry name" value="Ubiquitin-like_domsf"/>
</dbReference>
<dbReference type="Gene3D" id="1.10.3080.10">
    <property type="entry name" value="Clc chloride channel"/>
    <property type="match status" value="1"/>
</dbReference>
<name>A0ABP0PTA7_9DINO</name>
<dbReference type="SMART" id="SM00356">
    <property type="entry name" value="ZnF_C3H1"/>
    <property type="match status" value="1"/>
</dbReference>
<dbReference type="InterPro" id="IPR036855">
    <property type="entry name" value="Znf_CCCH_sf"/>
</dbReference>